<dbReference type="Gene3D" id="3.40.630.30">
    <property type="match status" value="1"/>
</dbReference>
<accession>A0A0C9T2P8</accession>
<keyword evidence="3" id="KW-1185">Reference proteome</keyword>
<dbReference type="InterPro" id="IPR016181">
    <property type="entry name" value="Acyl_CoA_acyltransferase"/>
</dbReference>
<sequence>MLGNDLNINHPKEHHLLLSSSRELLDIPGIHAYISQTYWAQNMPLPLFSKALGNSFCIGIYDTSIVSEGGKPKQIAFARWVTDYASFGWLSDVYVLEEYKGRGLGKWLVQVAVDLEEIKECRRLMLVTKDAEGLYQRYGGFELSKKKVLERCQDIRILYGEP</sequence>
<dbReference type="OrthoDB" id="10039976at2759"/>
<dbReference type="PANTHER" id="PTHR43233:SF1">
    <property type="entry name" value="FAMILY N-ACETYLTRANSFERASE, PUTATIVE (AFU_ORTHOLOGUE AFUA_6G03350)-RELATED"/>
    <property type="match status" value="1"/>
</dbReference>
<dbReference type="PANTHER" id="PTHR43233">
    <property type="entry name" value="FAMILY N-ACETYLTRANSFERASE, PUTATIVE (AFU_ORTHOLOGUE AFUA_6G03350)-RELATED"/>
    <property type="match status" value="1"/>
</dbReference>
<dbReference type="AlphaFoldDB" id="A0A0C9T2P8"/>
<dbReference type="InterPro" id="IPR053144">
    <property type="entry name" value="Acetyltransferase_Butenolide"/>
</dbReference>
<organism evidence="2 3">
    <name type="scientific">Sphaerobolus stellatus (strain SS14)</name>
    <dbReference type="NCBI Taxonomy" id="990650"/>
    <lineage>
        <taxon>Eukaryota</taxon>
        <taxon>Fungi</taxon>
        <taxon>Dikarya</taxon>
        <taxon>Basidiomycota</taxon>
        <taxon>Agaricomycotina</taxon>
        <taxon>Agaricomycetes</taxon>
        <taxon>Phallomycetidae</taxon>
        <taxon>Geastrales</taxon>
        <taxon>Sphaerobolaceae</taxon>
        <taxon>Sphaerobolus</taxon>
    </lineage>
</organism>
<gene>
    <name evidence="2" type="ORF">M422DRAFT_39832</name>
</gene>
<evidence type="ECO:0000313" key="2">
    <source>
        <dbReference type="EMBL" id="KIJ23058.1"/>
    </source>
</evidence>
<dbReference type="GO" id="GO:0016747">
    <property type="term" value="F:acyltransferase activity, transferring groups other than amino-acyl groups"/>
    <property type="evidence" value="ECO:0007669"/>
    <property type="project" value="InterPro"/>
</dbReference>
<dbReference type="Pfam" id="PF13508">
    <property type="entry name" value="Acetyltransf_7"/>
    <property type="match status" value="1"/>
</dbReference>
<dbReference type="InterPro" id="IPR000182">
    <property type="entry name" value="GNAT_dom"/>
</dbReference>
<name>A0A0C9T2P8_SPHS4</name>
<feature type="domain" description="N-acetyltransferase" evidence="1">
    <location>
        <begin position="16"/>
        <end position="162"/>
    </location>
</feature>
<evidence type="ECO:0000313" key="3">
    <source>
        <dbReference type="Proteomes" id="UP000054279"/>
    </source>
</evidence>
<dbReference type="Proteomes" id="UP000054279">
    <property type="component" value="Unassembled WGS sequence"/>
</dbReference>
<feature type="non-terminal residue" evidence="2">
    <location>
        <position position="162"/>
    </location>
</feature>
<dbReference type="PROSITE" id="PS51186">
    <property type="entry name" value="GNAT"/>
    <property type="match status" value="1"/>
</dbReference>
<dbReference type="SUPFAM" id="SSF55729">
    <property type="entry name" value="Acyl-CoA N-acyltransferases (Nat)"/>
    <property type="match status" value="1"/>
</dbReference>
<reference evidence="2 3" key="1">
    <citation type="submission" date="2014-06" db="EMBL/GenBank/DDBJ databases">
        <title>Evolutionary Origins and Diversification of the Mycorrhizal Mutualists.</title>
        <authorList>
            <consortium name="DOE Joint Genome Institute"/>
            <consortium name="Mycorrhizal Genomics Consortium"/>
            <person name="Kohler A."/>
            <person name="Kuo A."/>
            <person name="Nagy L.G."/>
            <person name="Floudas D."/>
            <person name="Copeland A."/>
            <person name="Barry K.W."/>
            <person name="Cichocki N."/>
            <person name="Veneault-Fourrey C."/>
            <person name="LaButti K."/>
            <person name="Lindquist E.A."/>
            <person name="Lipzen A."/>
            <person name="Lundell T."/>
            <person name="Morin E."/>
            <person name="Murat C."/>
            <person name="Riley R."/>
            <person name="Ohm R."/>
            <person name="Sun H."/>
            <person name="Tunlid A."/>
            <person name="Henrissat B."/>
            <person name="Grigoriev I.V."/>
            <person name="Hibbett D.S."/>
            <person name="Martin F."/>
        </authorList>
    </citation>
    <scope>NUCLEOTIDE SEQUENCE [LARGE SCALE GENOMIC DNA]</scope>
    <source>
        <strain evidence="2 3">SS14</strain>
    </source>
</reference>
<dbReference type="HOGENOM" id="CLU_086503_2_1_1"/>
<dbReference type="EMBL" id="KN837822">
    <property type="protein sequence ID" value="KIJ23058.1"/>
    <property type="molecule type" value="Genomic_DNA"/>
</dbReference>
<dbReference type="CDD" id="cd04301">
    <property type="entry name" value="NAT_SF"/>
    <property type="match status" value="1"/>
</dbReference>
<evidence type="ECO:0000259" key="1">
    <source>
        <dbReference type="PROSITE" id="PS51186"/>
    </source>
</evidence>
<proteinExistence type="predicted"/>
<protein>
    <submittedName>
        <fullName evidence="2">Unplaced genomic scaffold SPHSTscaffold_747, whole genome shotgun sequence</fullName>
    </submittedName>
</protein>